<evidence type="ECO:0000256" key="1">
    <source>
        <dbReference type="SAM" id="SignalP"/>
    </source>
</evidence>
<dbReference type="Proteomes" id="UP000008514">
    <property type="component" value="Chromosome"/>
</dbReference>
<protein>
    <submittedName>
        <fullName evidence="2">Uncharacterized protein</fullName>
    </submittedName>
</protein>
<dbReference type="RefSeq" id="WP_015023799.1">
    <property type="nucleotide sequence ID" value="NC_018721.1"/>
</dbReference>
<accession>K4IEB7</accession>
<dbReference type="PROSITE" id="PS51257">
    <property type="entry name" value="PROKAR_LIPOPROTEIN"/>
    <property type="match status" value="1"/>
</dbReference>
<proteinExistence type="predicted"/>
<dbReference type="eggNOG" id="ENOG5033JCI">
    <property type="taxonomic scope" value="Bacteria"/>
</dbReference>
<sequence>MKLKKLPYLLLFIMSIFLFSCESEEDDSGIIDSNDNNTSTSWADNYWKKSGEEVYIDLTSETPKFCSNGNPVPGTYSSLRWENTDIAFFTLFNAGDEVEFRIQKNGNSLILAPWDAAAQQTHNPSTYSLSNEFPCDGGGGSTTDNGEIAFYTRKDNGCSSISITVGSITQYLQYYYPDGISDCTQGEVFSLPAGNHSFTAQCNSTTWSGNFQITSGGCLMFDLQ</sequence>
<name>K4IEB7_PSYTT</name>
<reference evidence="2" key="1">
    <citation type="submission" date="2006-03" db="EMBL/GenBank/DDBJ databases">
        <authorList>
            <person name="Bowman J."/>
            <person name="Ferriera S."/>
            <person name="Johnson J."/>
            <person name="Kravitz S."/>
            <person name="Halpern A."/>
            <person name="Remington K."/>
            <person name="Beeson K."/>
            <person name="Tran B."/>
            <person name="Rogers Y.-H."/>
            <person name="Friedman R."/>
            <person name="Venter J.C."/>
        </authorList>
    </citation>
    <scope>NUCLEOTIDE SEQUENCE [LARGE SCALE GENOMIC DNA]</scope>
    <source>
        <strain evidence="2">ATCC 700755</strain>
    </source>
</reference>
<dbReference type="OrthoDB" id="639821at2"/>
<feature type="chain" id="PRO_5003879316" evidence="1">
    <location>
        <begin position="21"/>
        <end position="224"/>
    </location>
</feature>
<feature type="signal peptide" evidence="1">
    <location>
        <begin position="1"/>
        <end position="20"/>
    </location>
</feature>
<dbReference type="AlphaFoldDB" id="K4IEB7"/>
<dbReference type="KEGG" id="ptq:P700755_001256"/>
<gene>
    <name evidence="2" type="ordered locus">P700755_001256</name>
</gene>
<dbReference type="EMBL" id="CP003879">
    <property type="protein sequence ID" value="AFU68193.1"/>
    <property type="molecule type" value="Genomic_DNA"/>
</dbReference>
<keyword evidence="3" id="KW-1185">Reference proteome</keyword>
<dbReference type="STRING" id="313595.P700755_001256"/>
<evidence type="ECO:0000313" key="3">
    <source>
        <dbReference type="Proteomes" id="UP000008514"/>
    </source>
</evidence>
<keyword evidence="1" id="KW-0732">Signal</keyword>
<organism evidence="2 3">
    <name type="scientific">Psychroflexus torquis (strain ATCC 700755 / CIP 106069 / ACAM 623)</name>
    <dbReference type="NCBI Taxonomy" id="313595"/>
    <lineage>
        <taxon>Bacteria</taxon>
        <taxon>Pseudomonadati</taxon>
        <taxon>Bacteroidota</taxon>
        <taxon>Flavobacteriia</taxon>
        <taxon>Flavobacteriales</taxon>
        <taxon>Flavobacteriaceae</taxon>
        <taxon>Psychroflexus</taxon>
    </lineage>
</organism>
<dbReference type="HOGENOM" id="CLU_1234183_0_0_10"/>
<evidence type="ECO:0000313" key="2">
    <source>
        <dbReference type="EMBL" id="AFU68193.1"/>
    </source>
</evidence>
<reference evidence="2" key="2">
    <citation type="submission" date="2012-09" db="EMBL/GenBank/DDBJ databases">
        <title>The complete sequence of Psychroflexus torquis an extreme psychrophile from sea-ice that is stimulated by light.</title>
        <authorList>
            <person name="Feng S."/>
            <person name="Powell S.M."/>
            <person name="Bowman J.P."/>
        </authorList>
    </citation>
    <scope>NUCLEOTIDE SEQUENCE [LARGE SCALE GENOMIC DNA]</scope>
    <source>
        <strain evidence="2">ATCC 700755</strain>
    </source>
</reference>